<dbReference type="EMBL" id="JAJEPX010000009">
    <property type="protein sequence ID" value="MCC2176402.1"/>
    <property type="molecule type" value="Genomic_DNA"/>
</dbReference>
<dbReference type="RefSeq" id="WP_110435842.1">
    <property type="nucleotide sequence ID" value="NZ_DBEZDI010000068.1"/>
</dbReference>
<feature type="transmembrane region" description="Helical" evidence="1">
    <location>
        <begin position="58"/>
        <end position="75"/>
    </location>
</feature>
<protein>
    <submittedName>
        <fullName evidence="2">DUF554 domain-containing protein</fullName>
    </submittedName>
</protein>
<gene>
    <name evidence="2" type="ORF">LKD22_04535</name>
</gene>
<name>A0AAW4W0N6_9FIRM</name>
<evidence type="ECO:0000256" key="1">
    <source>
        <dbReference type="SAM" id="Phobius"/>
    </source>
</evidence>
<organism evidence="2 3">
    <name type="scientific">Agathobaculum butyriciproducens</name>
    <dbReference type="NCBI Taxonomy" id="1628085"/>
    <lineage>
        <taxon>Bacteria</taxon>
        <taxon>Bacillati</taxon>
        <taxon>Bacillota</taxon>
        <taxon>Clostridia</taxon>
        <taxon>Eubacteriales</taxon>
        <taxon>Butyricicoccaceae</taxon>
        <taxon>Agathobaculum</taxon>
    </lineage>
</organism>
<dbReference type="Pfam" id="PF04474">
    <property type="entry name" value="DUF554"/>
    <property type="match status" value="1"/>
</dbReference>
<keyword evidence="1" id="KW-0812">Transmembrane</keyword>
<proteinExistence type="predicted"/>
<dbReference type="PANTHER" id="PTHR36111">
    <property type="entry name" value="INNER MEMBRANE PROTEIN-RELATED"/>
    <property type="match status" value="1"/>
</dbReference>
<feature type="transmembrane region" description="Helical" evidence="1">
    <location>
        <begin position="209"/>
        <end position="229"/>
    </location>
</feature>
<dbReference type="Proteomes" id="UP001298753">
    <property type="component" value="Unassembled WGS sequence"/>
</dbReference>
<comment type="caution">
    <text evidence="2">The sequence shown here is derived from an EMBL/GenBank/DDBJ whole genome shotgun (WGS) entry which is preliminary data.</text>
</comment>
<feature type="transmembrane region" description="Helical" evidence="1">
    <location>
        <begin position="101"/>
        <end position="119"/>
    </location>
</feature>
<sequence>MPIGVIVNCISVLAGGVIGSALGHVLPNSLKEHLPTLFGMCSIAIGINSIIKAVSMTAVVLAILVGFTIGHLLHLEDWASRFFHRLVKTMHLGGDNIDMEFYITAVALFCCSGFGWYSTLTEGIAGDPNLLFAKSVLDFFTAMIFASTLGKAICAIPLPQCVILLCVFTAGRLLSGALTPEMFADLSACGGVLTMSAGFRVSKIKSVPLVDLMPALILVMPFSALWTMLMG</sequence>
<accession>A0AAW4W0N6</accession>
<dbReference type="PANTHER" id="PTHR36111:SF2">
    <property type="entry name" value="INNER MEMBRANE PROTEIN"/>
    <property type="match status" value="1"/>
</dbReference>
<feature type="transmembrane region" description="Helical" evidence="1">
    <location>
        <begin position="131"/>
        <end position="150"/>
    </location>
</feature>
<reference evidence="2 3" key="1">
    <citation type="submission" date="2021-10" db="EMBL/GenBank/DDBJ databases">
        <title>Anaerobic single-cell dispensing facilitates the cultivation of human gut bacteria.</title>
        <authorList>
            <person name="Afrizal A."/>
        </authorList>
    </citation>
    <scope>NUCLEOTIDE SEQUENCE [LARGE SCALE GENOMIC DNA]</scope>
    <source>
        <strain evidence="2 3">CLA-AA-H270</strain>
    </source>
</reference>
<keyword evidence="1" id="KW-0472">Membrane</keyword>
<keyword evidence="1" id="KW-1133">Transmembrane helix</keyword>
<evidence type="ECO:0000313" key="3">
    <source>
        <dbReference type="Proteomes" id="UP001298753"/>
    </source>
</evidence>
<keyword evidence="3" id="KW-1185">Reference proteome</keyword>
<dbReference type="InterPro" id="IPR007563">
    <property type="entry name" value="DUF554"/>
</dbReference>
<dbReference type="AlphaFoldDB" id="A0AAW4W0N6"/>
<evidence type="ECO:0000313" key="2">
    <source>
        <dbReference type="EMBL" id="MCC2176402.1"/>
    </source>
</evidence>
<dbReference type="GeneID" id="98660042"/>